<dbReference type="Gene3D" id="1.10.287.130">
    <property type="match status" value="1"/>
</dbReference>
<keyword evidence="4" id="KW-1003">Cell membrane</keyword>
<dbReference type="PANTHER" id="PTHR43547">
    <property type="entry name" value="TWO-COMPONENT HISTIDINE KINASE"/>
    <property type="match status" value="1"/>
</dbReference>
<evidence type="ECO:0000256" key="9">
    <source>
        <dbReference type="ARBA" id="ARBA00022777"/>
    </source>
</evidence>
<accession>A0ABX1G4I3</accession>
<sequence length="573" mass="60018">MPHDHKPARGFASRIMSLQFAVVGLMILIAAGGAMWATVQRVDEQAQERALAIARTLAADPQLQAEVQKLAAGDGLDPIALRTGPVQLAAEAVRNRTGAFFVVVTEDRGIRLSHPNPALLGQRVSTDPVALSGAEDVSREHGTLGESVRAKVPVFAPGSTNTVVGEVSVGVGGQELAALLRVAALWVLGFGLGALGLSALATRWLVRRLKAQTLGLEPAEMAQLLRDRDAVLYGVLDGVIGIGPDGRVSVRNRAARIMLGLPHRNETGDIIGLPFTDAQLPTALVSALTEARPRTLRLETEQAALVATIHPVRRDGINLGQVVLLRDVTTIETLGSRLDAVETMASALRAQRHEFANRLHTISGLLHHGDVDEALDYLGEVIESGPVREPVQNLAAIEDTYLRAFLGAKGVQAYERGVVLRVGDASALYGSLLDAQDATAVLGNLIDNALRAAVEGPAPRWVEVDLLSEGSTLHLAVADSGAGVAPGLDVFAEGVSTASVPDAPEHGHGVGLPLVRRLARTRGGEVWIADPGGTSAQEATAHPAGTSSGAVFAARLPGVLSADASTTLRSFER</sequence>
<dbReference type="SUPFAM" id="SSF103190">
    <property type="entry name" value="Sensory domain-like"/>
    <property type="match status" value="1"/>
</dbReference>
<dbReference type="Pfam" id="PF17203">
    <property type="entry name" value="sCache_3_2"/>
    <property type="match status" value="1"/>
</dbReference>
<keyword evidence="12" id="KW-0902">Two-component regulatory system</keyword>
<evidence type="ECO:0000256" key="7">
    <source>
        <dbReference type="ARBA" id="ARBA00022692"/>
    </source>
</evidence>
<evidence type="ECO:0000256" key="10">
    <source>
        <dbReference type="ARBA" id="ARBA00022840"/>
    </source>
</evidence>
<dbReference type="Pfam" id="PF02518">
    <property type="entry name" value="HATPase_c"/>
    <property type="match status" value="1"/>
</dbReference>
<evidence type="ECO:0000256" key="11">
    <source>
        <dbReference type="ARBA" id="ARBA00022989"/>
    </source>
</evidence>
<comment type="catalytic activity">
    <reaction evidence="1">
        <text>ATP + protein L-histidine = ADP + protein N-phospho-L-histidine.</text>
        <dbReference type="EC" id="2.7.13.3"/>
    </reaction>
</comment>
<comment type="subcellular location">
    <subcellularLocation>
        <location evidence="2">Cell membrane</location>
        <topology evidence="2">Multi-pass membrane protein</topology>
    </subcellularLocation>
</comment>
<dbReference type="InterPro" id="IPR029151">
    <property type="entry name" value="Sensor-like_sf"/>
</dbReference>
<feature type="transmembrane region" description="Helical" evidence="14">
    <location>
        <begin position="183"/>
        <end position="206"/>
    </location>
</feature>
<dbReference type="PRINTS" id="PR00344">
    <property type="entry name" value="BCTRLSENSOR"/>
</dbReference>
<dbReference type="InterPro" id="IPR039506">
    <property type="entry name" value="SPOB_a"/>
</dbReference>
<keyword evidence="9" id="KW-0418">Kinase</keyword>
<dbReference type="InterPro" id="IPR003594">
    <property type="entry name" value="HATPase_dom"/>
</dbReference>
<evidence type="ECO:0000256" key="13">
    <source>
        <dbReference type="ARBA" id="ARBA00023136"/>
    </source>
</evidence>
<keyword evidence="5" id="KW-0597">Phosphoprotein</keyword>
<evidence type="ECO:0000256" key="8">
    <source>
        <dbReference type="ARBA" id="ARBA00022741"/>
    </source>
</evidence>
<keyword evidence="6" id="KW-0808">Transferase</keyword>
<dbReference type="PANTHER" id="PTHR43547:SF10">
    <property type="entry name" value="SENSOR HISTIDINE KINASE DCUS"/>
    <property type="match status" value="1"/>
</dbReference>
<evidence type="ECO:0000256" key="6">
    <source>
        <dbReference type="ARBA" id="ARBA00022679"/>
    </source>
</evidence>
<dbReference type="EC" id="2.7.13.3" evidence="3"/>
<dbReference type="InterPro" id="IPR004358">
    <property type="entry name" value="Sig_transdc_His_kin-like_C"/>
</dbReference>
<gene>
    <name evidence="16" type="ORF">HED64_10630</name>
</gene>
<dbReference type="InterPro" id="IPR036890">
    <property type="entry name" value="HATPase_C_sf"/>
</dbReference>
<keyword evidence="7 14" id="KW-0812">Transmembrane</keyword>
<keyword evidence="11 14" id="KW-1133">Transmembrane helix</keyword>
<name>A0ABX1G4I3_9MICC</name>
<dbReference type="Proteomes" id="UP000746595">
    <property type="component" value="Unassembled WGS sequence"/>
</dbReference>
<dbReference type="Gene3D" id="3.30.450.20">
    <property type="entry name" value="PAS domain"/>
    <property type="match status" value="2"/>
</dbReference>
<dbReference type="InterPro" id="IPR005467">
    <property type="entry name" value="His_kinase_dom"/>
</dbReference>
<dbReference type="PROSITE" id="PS50109">
    <property type="entry name" value="HIS_KIN"/>
    <property type="match status" value="1"/>
</dbReference>
<keyword evidence="13 14" id="KW-0472">Membrane</keyword>
<comment type="caution">
    <text evidence="16">The sequence shown here is derived from an EMBL/GenBank/DDBJ whole genome shotgun (WGS) entry which is preliminary data.</text>
</comment>
<dbReference type="InterPro" id="IPR033463">
    <property type="entry name" value="sCache_3"/>
</dbReference>
<evidence type="ECO:0000313" key="16">
    <source>
        <dbReference type="EMBL" id="NKG21157.1"/>
    </source>
</evidence>
<evidence type="ECO:0000313" key="17">
    <source>
        <dbReference type="Proteomes" id="UP000746595"/>
    </source>
</evidence>
<dbReference type="SMART" id="SM00387">
    <property type="entry name" value="HATPase_c"/>
    <property type="match status" value="1"/>
</dbReference>
<dbReference type="EMBL" id="JAAWVT010000004">
    <property type="protein sequence ID" value="NKG21157.1"/>
    <property type="molecule type" value="Genomic_DNA"/>
</dbReference>
<reference evidence="16 17" key="1">
    <citation type="submission" date="2020-04" db="EMBL/GenBank/DDBJ databases">
        <title>Paeniglutamicibacter sp. ANT13_2, a novel actinomycete isolated from sediment in Antarctica.</title>
        <authorList>
            <person name="Sakdapetsiri C."/>
            <person name="Pinyakong O."/>
        </authorList>
    </citation>
    <scope>NUCLEOTIDE SEQUENCE [LARGE SCALE GENOMIC DNA]</scope>
    <source>
        <strain evidence="16 17">ANT13_2</strain>
    </source>
</reference>
<evidence type="ECO:0000256" key="4">
    <source>
        <dbReference type="ARBA" id="ARBA00022475"/>
    </source>
</evidence>
<dbReference type="Pfam" id="PF14689">
    <property type="entry name" value="SPOB_a"/>
    <property type="match status" value="1"/>
</dbReference>
<feature type="transmembrane region" description="Helical" evidence="14">
    <location>
        <begin position="20"/>
        <end position="39"/>
    </location>
</feature>
<dbReference type="RefSeq" id="WP_168151977.1">
    <property type="nucleotide sequence ID" value="NZ_JAAWVT010000004.1"/>
</dbReference>
<dbReference type="Gene3D" id="3.30.565.10">
    <property type="entry name" value="Histidine kinase-like ATPase, C-terminal domain"/>
    <property type="match status" value="1"/>
</dbReference>
<evidence type="ECO:0000256" key="3">
    <source>
        <dbReference type="ARBA" id="ARBA00012438"/>
    </source>
</evidence>
<keyword evidence="8" id="KW-0547">Nucleotide-binding</keyword>
<dbReference type="SUPFAM" id="SSF55890">
    <property type="entry name" value="Sporulation response regulatory protein Spo0B"/>
    <property type="match status" value="1"/>
</dbReference>
<keyword evidence="10" id="KW-0067">ATP-binding</keyword>
<evidence type="ECO:0000256" key="2">
    <source>
        <dbReference type="ARBA" id="ARBA00004651"/>
    </source>
</evidence>
<dbReference type="InterPro" id="IPR016120">
    <property type="entry name" value="Sig_transdc_His_kin_SpoOB"/>
</dbReference>
<protein>
    <recommendedName>
        <fullName evidence="3">histidine kinase</fullName>
        <ecNumber evidence="3">2.7.13.3</ecNumber>
    </recommendedName>
</protein>
<evidence type="ECO:0000256" key="5">
    <source>
        <dbReference type="ARBA" id="ARBA00022553"/>
    </source>
</evidence>
<feature type="domain" description="Histidine kinase" evidence="15">
    <location>
        <begin position="441"/>
        <end position="560"/>
    </location>
</feature>
<organism evidence="16 17">
    <name type="scientific">Paeniglutamicibacter terrestris</name>
    <dbReference type="NCBI Taxonomy" id="2723403"/>
    <lineage>
        <taxon>Bacteria</taxon>
        <taxon>Bacillati</taxon>
        <taxon>Actinomycetota</taxon>
        <taxon>Actinomycetes</taxon>
        <taxon>Micrococcales</taxon>
        <taxon>Micrococcaceae</taxon>
        <taxon>Paeniglutamicibacter</taxon>
    </lineage>
</organism>
<evidence type="ECO:0000256" key="14">
    <source>
        <dbReference type="SAM" id="Phobius"/>
    </source>
</evidence>
<evidence type="ECO:0000259" key="15">
    <source>
        <dbReference type="PROSITE" id="PS50109"/>
    </source>
</evidence>
<dbReference type="SUPFAM" id="SSF55874">
    <property type="entry name" value="ATPase domain of HSP90 chaperone/DNA topoisomerase II/histidine kinase"/>
    <property type="match status" value="1"/>
</dbReference>
<evidence type="ECO:0000256" key="12">
    <source>
        <dbReference type="ARBA" id="ARBA00023012"/>
    </source>
</evidence>
<keyword evidence="17" id="KW-1185">Reference proteome</keyword>
<evidence type="ECO:0000256" key="1">
    <source>
        <dbReference type="ARBA" id="ARBA00000085"/>
    </source>
</evidence>
<proteinExistence type="predicted"/>